<evidence type="ECO:0000313" key="2">
    <source>
        <dbReference type="Proteomes" id="UP000639772"/>
    </source>
</evidence>
<evidence type="ECO:0000313" key="1">
    <source>
        <dbReference type="EMBL" id="KAG0466049.1"/>
    </source>
</evidence>
<organism evidence="1 2">
    <name type="scientific">Vanilla planifolia</name>
    <name type="common">Vanilla</name>
    <dbReference type="NCBI Taxonomy" id="51239"/>
    <lineage>
        <taxon>Eukaryota</taxon>
        <taxon>Viridiplantae</taxon>
        <taxon>Streptophyta</taxon>
        <taxon>Embryophyta</taxon>
        <taxon>Tracheophyta</taxon>
        <taxon>Spermatophyta</taxon>
        <taxon>Magnoliopsida</taxon>
        <taxon>Liliopsida</taxon>
        <taxon>Asparagales</taxon>
        <taxon>Orchidaceae</taxon>
        <taxon>Vanilloideae</taxon>
        <taxon>Vanilleae</taxon>
        <taxon>Vanilla</taxon>
    </lineage>
</organism>
<comment type="caution">
    <text evidence="1">The sequence shown here is derived from an EMBL/GenBank/DDBJ whole genome shotgun (WGS) entry which is preliminary data.</text>
</comment>
<dbReference type="EMBL" id="JADCNM010000010">
    <property type="protein sequence ID" value="KAG0466049.1"/>
    <property type="molecule type" value="Genomic_DNA"/>
</dbReference>
<sequence length="76" mass="8441">MVQCLFFNKLLITKTQLNSCLPKHKQSLSIAIRLISLLVCSLKASTNKPSSIHNSDSDHIAIIVDTCFGNFYELSS</sequence>
<reference evidence="1 2" key="1">
    <citation type="journal article" date="2020" name="Nat. Food">
        <title>A phased Vanilla planifolia genome enables genetic improvement of flavour and production.</title>
        <authorList>
            <person name="Hasing T."/>
            <person name="Tang H."/>
            <person name="Brym M."/>
            <person name="Khazi F."/>
            <person name="Huang T."/>
            <person name="Chambers A.H."/>
        </authorList>
    </citation>
    <scope>NUCLEOTIDE SEQUENCE [LARGE SCALE GENOMIC DNA]</scope>
    <source>
        <tissue evidence="1">Leaf</tissue>
    </source>
</reference>
<gene>
    <name evidence="1" type="ORF">HPP92_020213</name>
</gene>
<proteinExistence type="predicted"/>
<accession>A0A835QAI5</accession>
<name>A0A835QAI5_VANPL</name>
<dbReference type="Proteomes" id="UP000639772">
    <property type="component" value="Chromosome 10"/>
</dbReference>
<protein>
    <submittedName>
        <fullName evidence="1">Uncharacterized protein</fullName>
    </submittedName>
</protein>
<dbReference type="AlphaFoldDB" id="A0A835QAI5"/>